<keyword evidence="6" id="KW-1133">Transmembrane helix</keyword>
<dbReference type="PANTHER" id="PTHR13806:SF31">
    <property type="entry name" value="FLOTILLIN-LIKE PROTEIN 1-RELATED"/>
    <property type="match status" value="1"/>
</dbReference>
<comment type="subcellular location">
    <subcellularLocation>
        <location evidence="1">Cell membrane</location>
    </subcellularLocation>
</comment>
<comment type="caution">
    <text evidence="8">The sequence shown here is derived from an EMBL/GenBank/DDBJ whole genome shotgun (WGS) entry which is preliminary data.</text>
</comment>
<organism evidence="8 9">
    <name type="scientific">Streptomyces pimonensis</name>
    <dbReference type="NCBI Taxonomy" id="2860288"/>
    <lineage>
        <taxon>Bacteria</taxon>
        <taxon>Bacillati</taxon>
        <taxon>Actinomycetota</taxon>
        <taxon>Actinomycetes</taxon>
        <taxon>Kitasatosporales</taxon>
        <taxon>Streptomycetaceae</taxon>
        <taxon>Streptomyces</taxon>
    </lineage>
</organism>
<feature type="coiled-coil region" evidence="5">
    <location>
        <begin position="336"/>
        <end position="397"/>
    </location>
</feature>
<feature type="domain" description="Band 7" evidence="7">
    <location>
        <begin position="32"/>
        <end position="175"/>
    </location>
</feature>
<gene>
    <name evidence="8" type="ORF">KYY02_21580</name>
</gene>
<dbReference type="InterPro" id="IPR027705">
    <property type="entry name" value="Flotillin_fam"/>
</dbReference>
<keyword evidence="3" id="KW-1003">Cell membrane</keyword>
<dbReference type="Pfam" id="PF01145">
    <property type="entry name" value="Band_7"/>
    <property type="match status" value="1"/>
</dbReference>
<reference evidence="8 9" key="1">
    <citation type="journal article" date="2021" name="Res Sq">
        <title>Streptomyces Pimoensis sp. nov., Isolated From the Taklimakan Desert in Xinjiang, China.</title>
        <authorList>
            <person name="Zhang P."/>
            <person name="Luo X."/>
            <person name="Luo X."/>
            <person name="Liu Z."/>
            <person name="Xia Z."/>
            <person name="Wan C."/>
            <person name="zhang L."/>
        </authorList>
    </citation>
    <scope>NUCLEOTIDE SEQUENCE [LARGE SCALE GENOMIC DNA]</scope>
    <source>
        <strain evidence="8 9">TRM75549</strain>
    </source>
</reference>
<evidence type="ECO:0000313" key="9">
    <source>
        <dbReference type="Proteomes" id="UP001567537"/>
    </source>
</evidence>
<dbReference type="EMBL" id="JAHWZY010000023">
    <property type="protein sequence ID" value="MEZ3181181.1"/>
    <property type="molecule type" value="Genomic_DNA"/>
</dbReference>
<keyword evidence="5" id="KW-0175">Coiled coil</keyword>
<evidence type="ECO:0000256" key="4">
    <source>
        <dbReference type="ARBA" id="ARBA00023136"/>
    </source>
</evidence>
<dbReference type="Gene3D" id="3.30.479.30">
    <property type="entry name" value="Band 7 domain"/>
    <property type="match status" value="1"/>
</dbReference>
<keyword evidence="9" id="KW-1185">Reference proteome</keyword>
<dbReference type="CDD" id="cd03399">
    <property type="entry name" value="SPFH_flotillin"/>
    <property type="match status" value="1"/>
</dbReference>
<name>A0ABV4J6G0_9ACTN</name>
<comment type="similarity">
    <text evidence="2">Belongs to the band 7/mec-2 family. Flotillin subfamily.</text>
</comment>
<evidence type="ECO:0000313" key="8">
    <source>
        <dbReference type="EMBL" id="MEZ3181181.1"/>
    </source>
</evidence>
<dbReference type="InterPro" id="IPR036013">
    <property type="entry name" value="Band_7/SPFH_dom_sf"/>
</dbReference>
<feature type="transmembrane region" description="Helical" evidence="6">
    <location>
        <begin position="6"/>
        <end position="26"/>
    </location>
</feature>
<dbReference type="Proteomes" id="UP001567537">
    <property type="component" value="Unassembled WGS sequence"/>
</dbReference>
<evidence type="ECO:0000256" key="3">
    <source>
        <dbReference type="ARBA" id="ARBA00022475"/>
    </source>
</evidence>
<evidence type="ECO:0000259" key="7">
    <source>
        <dbReference type="Pfam" id="PF01145"/>
    </source>
</evidence>
<dbReference type="RefSeq" id="WP_371240462.1">
    <property type="nucleotide sequence ID" value="NZ_JAHWZY010000023.1"/>
</dbReference>
<evidence type="ECO:0000256" key="1">
    <source>
        <dbReference type="ARBA" id="ARBA00004236"/>
    </source>
</evidence>
<keyword evidence="6" id="KW-0812">Transmembrane</keyword>
<evidence type="ECO:0000256" key="5">
    <source>
        <dbReference type="SAM" id="Coils"/>
    </source>
</evidence>
<dbReference type="InterPro" id="IPR001107">
    <property type="entry name" value="Band_7"/>
</dbReference>
<accession>A0ABV4J6G0</accession>
<sequence>MDAATVGIAVLVGVALLFVLIGLLVVSKLFRKVEQGKALIVSKVRRVDVTFTGSVVLPVLHKAEVMDISVKTIEITRAGKEGLICRDNIRADIRITFFVKVNKTVDDVIKVAQAVGTARASDRNTLQELFHAKFSEALKTVGKQMDFTDLYTKREELRYRIIEVIGVDLSGYHLEDAAIDYLEQTPLAQLDPGNVLDAQGIRKITELTAVEHVHTNEAQRNEQKEITRQDVDAREAILELERRQADAEIKQRREIETVRAREEAETARVVEEERLRAQSAFLRTEEQLGVQRENQAREVAVAAKNRERVIAVESERIEKDRLLEVIARERETQLTRIAADKEVEAEKREIAEVVRERVAVDRTVAEQEESIKKLRAVEEAERQRQAVIIAAEAEAQEQLVKDIKAAEAAEQAATHRAAEELTLAEARLKTADLDARAKLRLAEGVQAESAAEGLALVQVRDKEAEVIEKAGRAEAEATQARLRAEAEGARAQALADAEAISGRLRAEAAGLTEKAAAMAALDEASRGHEEYRLRLEAEKDIRLAGLEVQRQVAEAQATVLATGLENADINIVGGESVFLDRLVSSIALGKGVDGFVQHSETAQALAGPWLDGSASFTDDLSRLLGSVSTADVQNLTVSALLMRLMQQGGENTGRFKELIEKAGELGLSDTPLAVSNGRARA</sequence>
<protein>
    <submittedName>
        <fullName evidence="8">Flotillin family protein</fullName>
    </submittedName>
</protein>
<dbReference type="PANTHER" id="PTHR13806">
    <property type="entry name" value="FLOTILLIN-RELATED"/>
    <property type="match status" value="1"/>
</dbReference>
<keyword evidence="4 6" id="KW-0472">Membrane</keyword>
<proteinExistence type="inferred from homology"/>
<evidence type="ECO:0000256" key="2">
    <source>
        <dbReference type="ARBA" id="ARBA00007161"/>
    </source>
</evidence>
<dbReference type="SUPFAM" id="SSF117892">
    <property type="entry name" value="Band 7/SPFH domain"/>
    <property type="match status" value="1"/>
</dbReference>
<evidence type="ECO:0000256" key="6">
    <source>
        <dbReference type="SAM" id="Phobius"/>
    </source>
</evidence>